<gene>
    <name evidence="3" type="ORF">RIdsm_02728</name>
    <name evidence="2" type="ORF">XM52_08855</name>
</gene>
<reference evidence="2 4" key="1">
    <citation type="submission" date="2015-04" db="EMBL/GenBank/DDBJ databases">
        <title>The draft genome sequence of Roseovarius indicus B108T.</title>
        <authorList>
            <person name="Li G."/>
            <person name="Lai Q."/>
            <person name="Shao Z."/>
            <person name="Yan P."/>
        </authorList>
    </citation>
    <scope>NUCLEOTIDE SEQUENCE [LARGE SCALE GENOMIC DNA]</scope>
    <source>
        <strain evidence="2 4">B108</strain>
    </source>
</reference>
<sequence>MKQLARPLILACAAALTAQPALADLPQRKGYIPATEQHQAIIDCQYERGLRGAPKIQATYVAYPWGGDSVLRILPHGSVGAADAAWINACADARLGRASAPVQVRRVKKSKGVCPSYASVLYGGTAYCVGK</sequence>
<keyword evidence="1" id="KW-0732">Signal</keyword>
<dbReference type="Proteomes" id="UP000051401">
    <property type="component" value="Unassembled WGS sequence"/>
</dbReference>
<proteinExistence type="predicted"/>
<dbReference type="RefSeq" id="WP_057815404.1">
    <property type="nucleotide sequence ID" value="NZ_CP031598.1"/>
</dbReference>
<dbReference type="KEGG" id="rid:RIdsm_02728"/>
<dbReference type="EMBL" id="CP031598">
    <property type="protein sequence ID" value="QEW26921.1"/>
    <property type="molecule type" value="Genomic_DNA"/>
</dbReference>
<reference evidence="3 5" key="2">
    <citation type="submission" date="2018-08" db="EMBL/GenBank/DDBJ databases">
        <title>Genetic Globetrotter - A new plasmid hitch-hiking vast phylogenetic and geographic distances.</title>
        <authorList>
            <person name="Vollmers J."/>
            <person name="Petersen J."/>
        </authorList>
    </citation>
    <scope>NUCLEOTIDE SEQUENCE [LARGE SCALE GENOMIC DNA]</scope>
    <source>
        <strain evidence="3 5">DSM 26383</strain>
    </source>
</reference>
<dbReference type="PATRIC" id="fig|540747.5.peg.4563"/>
<name>A0A0T5PAV3_9RHOB</name>
<dbReference type="EMBL" id="LAXI01000004">
    <property type="protein sequence ID" value="KRS18245.1"/>
    <property type="molecule type" value="Genomic_DNA"/>
</dbReference>
<dbReference type="Proteomes" id="UP000325785">
    <property type="component" value="Chromosome"/>
</dbReference>
<accession>A0A0T5PAV3</accession>
<dbReference type="OrthoDB" id="7745485at2"/>
<evidence type="ECO:0000256" key="1">
    <source>
        <dbReference type="SAM" id="SignalP"/>
    </source>
</evidence>
<evidence type="ECO:0000313" key="3">
    <source>
        <dbReference type="EMBL" id="QEW26921.1"/>
    </source>
</evidence>
<keyword evidence="4" id="KW-1185">Reference proteome</keyword>
<evidence type="ECO:0000313" key="5">
    <source>
        <dbReference type="Proteomes" id="UP000325785"/>
    </source>
</evidence>
<feature type="signal peptide" evidence="1">
    <location>
        <begin position="1"/>
        <end position="23"/>
    </location>
</feature>
<organism evidence="2 4">
    <name type="scientific">Roseovarius indicus</name>
    <dbReference type="NCBI Taxonomy" id="540747"/>
    <lineage>
        <taxon>Bacteria</taxon>
        <taxon>Pseudomonadati</taxon>
        <taxon>Pseudomonadota</taxon>
        <taxon>Alphaproteobacteria</taxon>
        <taxon>Rhodobacterales</taxon>
        <taxon>Roseobacteraceae</taxon>
        <taxon>Roseovarius</taxon>
    </lineage>
</organism>
<evidence type="ECO:0000313" key="4">
    <source>
        <dbReference type="Proteomes" id="UP000051401"/>
    </source>
</evidence>
<evidence type="ECO:0000313" key="2">
    <source>
        <dbReference type="EMBL" id="KRS18245.1"/>
    </source>
</evidence>
<feature type="chain" id="PRO_5010437545" evidence="1">
    <location>
        <begin position="24"/>
        <end position="131"/>
    </location>
</feature>
<protein>
    <submittedName>
        <fullName evidence="2">Uncharacterized protein</fullName>
    </submittedName>
</protein>
<dbReference type="AlphaFoldDB" id="A0A0T5PAV3"/>